<dbReference type="AlphaFoldDB" id="A0AA96K2G8"/>
<feature type="domain" description="GHMP kinase N-terminal" evidence="10">
    <location>
        <begin position="75"/>
        <end position="149"/>
    </location>
</feature>
<dbReference type="Proteomes" id="UP001302494">
    <property type="component" value="Chromosome"/>
</dbReference>
<dbReference type="GO" id="GO:0050515">
    <property type="term" value="F:4-(cytidine 5'-diphospho)-2-C-methyl-D-erythritol kinase activity"/>
    <property type="evidence" value="ECO:0007669"/>
    <property type="project" value="UniProtKB-UniRule"/>
</dbReference>
<evidence type="ECO:0000313" key="13">
    <source>
        <dbReference type="Proteomes" id="UP001302494"/>
    </source>
</evidence>
<dbReference type="Pfam" id="PF08544">
    <property type="entry name" value="GHMP_kinases_C"/>
    <property type="match status" value="1"/>
</dbReference>
<dbReference type="RefSeq" id="WP_312743991.1">
    <property type="nucleotide sequence ID" value="NZ_CP116968.1"/>
</dbReference>
<dbReference type="EMBL" id="CP116968">
    <property type="protein sequence ID" value="WNM61604.1"/>
    <property type="molecule type" value="Genomic_DNA"/>
</dbReference>
<dbReference type="GO" id="GO:0016114">
    <property type="term" value="P:terpenoid biosynthetic process"/>
    <property type="evidence" value="ECO:0007669"/>
    <property type="project" value="UniProtKB-UniRule"/>
</dbReference>
<evidence type="ECO:0000256" key="9">
    <source>
        <dbReference type="HAMAP-Rule" id="MF_00061"/>
    </source>
</evidence>
<dbReference type="NCBIfam" id="TIGR00154">
    <property type="entry name" value="ispE"/>
    <property type="match status" value="1"/>
</dbReference>
<keyword evidence="5 9" id="KW-0547">Nucleotide-binding</keyword>
<dbReference type="SUPFAM" id="SSF54211">
    <property type="entry name" value="Ribosomal protein S5 domain 2-like"/>
    <property type="match status" value="1"/>
</dbReference>
<dbReference type="HAMAP" id="MF_00061">
    <property type="entry name" value="IspE"/>
    <property type="match status" value="1"/>
</dbReference>
<dbReference type="Pfam" id="PF00288">
    <property type="entry name" value="GHMP_kinases_N"/>
    <property type="match status" value="1"/>
</dbReference>
<dbReference type="PANTHER" id="PTHR43527">
    <property type="entry name" value="4-DIPHOSPHOCYTIDYL-2-C-METHYL-D-ERYTHRITOL KINASE, CHLOROPLASTIC"/>
    <property type="match status" value="1"/>
</dbReference>
<dbReference type="InterPro" id="IPR004424">
    <property type="entry name" value="IspE"/>
</dbReference>
<feature type="active site" evidence="9">
    <location>
        <position position="145"/>
    </location>
</feature>
<feature type="domain" description="GHMP kinase C-terminal" evidence="11">
    <location>
        <begin position="216"/>
        <end position="283"/>
    </location>
</feature>
<evidence type="ECO:0000313" key="12">
    <source>
        <dbReference type="EMBL" id="WNM61604.1"/>
    </source>
</evidence>
<evidence type="ECO:0000259" key="10">
    <source>
        <dbReference type="Pfam" id="PF00288"/>
    </source>
</evidence>
<dbReference type="InterPro" id="IPR036554">
    <property type="entry name" value="GHMP_kinase_C_sf"/>
</dbReference>
<dbReference type="EC" id="2.7.1.148" evidence="2 9"/>
<keyword evidence="6 9" id="KW-0418">Kinase</keyword>
<dbReference type="SUPFAM" id="SSF55060">
    <property type="entry name" value="GHMP Kinase, C-terminal domain"/>
    <property type="match status" value="1"/>
</dbReference>
<sequence length="315" mass="34657">MSGSDMSVTEIVVRAPAKVNLLIRVLDRLPNGYHNVWSLMHTVDVFDLLRIRLNPDRDGLVLTCGDAPLPLDKGNLVYRAAELVLQRSEKNVGVDIELTKVIPLSAGLGGGSSDAAATLYGLTHLLGLDWTLSDLCEAGATLGSDIPFFFKAPCAVVRGWGHEVEACSLKGERWVVLVNPGFPIQTKWAYKQLSSQREAVRPLGEFTKRIDREMSLSWEEVIGIMENDFEPPLFPFYPILGFIKDTLLSFGAQAALLSGSGATVFGIFRTQEEARKASTRLRRDTSWRIFDIPMGSTDLPHDPFHVGSSSQVSNV</sequence>
<name>A0AA96K2G8_9BACT</name>
<feature type="binding site" evidence="9">
    <location>
        <begin position="103"/>
        <end position="113"/>
    </location>
    <ligand>
        <name>ATP</name>
        <dbReference type="ChEBI" id="CHEBI:30616"/>
    </ligand>
</feature>
<accession>A0AA96K2G8</accession>
<dbReference type="InterPro" id="IPR020568">
    <property type="entry name" value="Ribosomal_Su5_D2-typ_SF"/>
</dbReference>
<gene>
    <name evidence="9 12" type="primary">ispE</name>
    <name evidence="12" type="ORF">PQG83_17870</name>
</gene>
<evidence type="ECO:0000256" key="7">
    <source>
        <dbReference type="ARBA" id="ARBA00022840"/>
    </source>
</evidence>
<protein>
    <recommendedName>
        <fullName evidence="3 9">4-diphosphocytidyl-2-C-methyl-D-erythritol kinase</fullName>
        <shortName evidence="9">CMK</shortName>
        <ecNumber evidence="2 9">2.7.1.148</ecNumber>
    </recommendedName>
    <alternativeName>
        <fullName evidence="8 9">4-(cytidine-5'-diphospho)-2-C-methyl-D-erythritol kinase</fullName>
    </alternativeName>
</protein>
<evidence type="ECO:0000256" key="6">
    <source>
        <dbReference type="ARBA" id="ARBA00022777"/>
    </source>
</evidence>
<evidence type="ECO:0000256" key="4">
    <source>
        <dbReference type="ARBA" id="ARBA00022679"/>
    </source>
</evidence>
<evidence type="ECO:0000256" key="1">
    <source>
        <dbReference type="ARBA" id="ARBA00009684"/>
    </source>
</evidence>
<dbReference type="GO" id="GO:0005524">
    <property type="term" value="F:ATP binding"/>
    <property type="evidence" value="ECO:0007669"/>
    <property type="project" value="UniProtKB-UniRule"/>
</dbReference>
<keyword evidence="4 9" id="KW-0808">Transferase</keyword>
<keyword evidence="13" id="KW-1185">Reference proteome</keyword>
<evidence type="ECO:0000256" key="5">
    <source>
        <dbReference type="ARBA" id="ARBA00022741"/>
    </source>
</evidence>
<keyword evidence="7 9" id="KW-0067">ATP-binding</keyword>
<evidence type="ECO:0000259" key="11">
    <source>
        <dbReference type="Pfam" id="PF08544"/>
    </source>
</evidence>
<dbReference type="InterPro" id="IPR014721">
    <property type="entry name" value="Ribsml_uS5_D2-typ_fold_subgr"/>
</dbReference>
<keyword evidence="9" id="KW-0414">Isoprene biosynthesis</keyword>
<dbReference type="PIRSF" id="PIRSF010376">
    <property type="entry name" value="IspE"/>
    <property type="match status" value="1"/>
</dbReference>
<evidence type="ECO:0000256" key="2">
    <source>
        <dbReference type="ARBA" id="ARBA00012052"/>
    </source>
</evidence>
<comment type="similarity">
    <text evidence="1 9">Belongs to the GHMP kinase family. IspE subfamily.</text>
</comment>
<dbReference type="KEGG" id="nneo:PQG83_17870"/>
<dbReference type="InterPro" id="IPR006204">
    <property type="entry name" value="GHMP_kinase_N_dom"/>
</dbReference>
<comment type="catalytic activity">
    <reaction evidence="9">
        <text>4-CDP-2-C-methyl-D-erythritol + ATP = 4-CDP-2-C-methyl-D-erythritol 2-phosphate + ADP + H(+)</text>
        <dbReference type="Rhea" id="RHEA:18437"/>
        <dbReference type="ChEBI" id="CHEBI:15378"/>
        <dbReference type="ChEBI" id="CHEBI:30616"/>
        <dbReference type="ChEBI" id="CHEBI:57823"/>
        <dbReference type="ChEBI" id="CHEBI:57919"/>
        <dbReference type="ChEBI" id="CHEBI:456216"/>
        <dbReference type="EC" id="2.7.1.148"/>
    </reaction>
</comment>
<dbReference type="InterPro" id="IPR013750">
    <property type="entry name" value="GHMP_kinase_C_dom"/>
</dbReference>
<proteinExistence type="inferred from homology"/>
<evidence type="ECO:0000256" key="3">
    <source>
        <dbReference type="ARBA" id="ARBA00017473"/>
    </source>
</evidence>
<evidence type="ECO:0000256" key="8">
    <source>
        <dbReference type="ARBA" id="ARBA00032554"/>
    </source>
</evidence>
<comment type="function">
    <text evidence="9">Catalyzes the phosphorylation of the position 2 hydroxy group of 4-diphosphocytidyl-2C-methyl-D-erythritol.</text>
</comment>
<feature type="active site" evidence="9">
    <location>
        <position position="18"/>
    </location>
</feature>
<organism evidence="12 13">
    <name type="scientific">Candidatus Nitrospira neomarina</name>
    <dbReference type="NCBI Taxonomy" id="3020899"/>
    <lineage>
        <taxon>Bacteria</taxon>
        <taxon>Pseudomonadati</taxon>
        <taxon>Nitrospirota</taxon>
        <taxon>Nitrospiria</taxon>
        <taxon>Nitrospirales</taxon>
        <taxon>Nitrospiraceae</taxon>
        <taxon>Nitrospira</taxon>
    </lineage>
</organism>
<dbReference type="Gene3D" id="3.30.230.10">
    <property type="match status" value="1"/>
</dbReference>
<dbReference type="GO" id="GO:0019288">
    <property type="term" value="P:isopentenyl diphosphate biosynthetic process, methylerythritol 4-phosphate pathway"/>
    <property type="evidence" value="ECO:0007669"/>
    <property type="project" value="UniProtKB-UniRule"/>
</dbReference>
<dbReference type="PANTHER" id="PTHR43527:SF2">
    <property type="entry name" value="4-DIPHOSPHOCYTIDYL-2-C-METHYL-D-ERYTHRITOL KINASE, CHLOROPLASTIC"/>
    <property type="match status" value="1"/>
</dbReference>
<comment type="pathway">
    <text evidence="9">Isoprenoid biosynthesis; isopentenyl diphosphate biosynthesis via DXP pathway; isopentenyl diphosphate from 1-deoxy-D-xylulose 5-phosphate: step 3/6.</text>
</comment>
<reference evidence="12 13" key="1">
    <citation type="submission" date="2023-01" db="EMBL/GenBank/DDBJ databases">
        <title>Cultivation and genomic characterization of new, ubiquitous marine nitrite-oxidizing bacteria from the Nitrospirales.</title>
        <authorList>
            <person name="Mueller A.J."/>
            <person name="Daebeler A."/>
            <person name="Herbold C.W."/>
            <person name="Kirkegaard R.H."/>
            <person name="Daims H."/>
        </authorList>
    </citation>
    <scope>NUCLEOTIDE SEQUENCE [LARGE SCALE GENOMIC DNA]</scope>
    <source>
        <strain evidence="12 13">DK</strain>
    </source>
</reference>
<dbReference type="Gene3D" id="3.30.70.890">
    <property type="entry name" value="GHMP kinase, C-terminal domain"/>
    <property type="match status" value="1"/>
</dbReference>